<evidence type="ECO:0000256" key="1">
    <source>
        <dbReference type="ARBA" id="ARBA00000427"/>
    </source>
</evidence>
<proteinExistence type="inferred from homology"/>
<dbReference type="Proteomes" id="UP000268658">
    <property type="component" value="Chromosome"/>
</dbReference>
<dbReference type="KEGG" id="avc:NCTC10951_00294"/>
<dbReference type="InterPro" id="IPR023364">
    <property type="entry name" value="Trans_sialidase_dom3"/>
</dbReference>
<evidence type="ECO:0000256" key="2">
    <source>
        <dbReference type="ARBA" id="ARBA00009348"/>
    </source>
</evidence>
<dbReference type="GO" id="GO:0004308">
    <property type="term" value="F:exo-alpha-sialidase activity"/>
    <property type="evidence" value="ECO:0007669"/>
    <property type="project" value="UniProtKB-EC"/>
</dbReference>
<keyword evidence="5" id="KW-0378">Hydrolase</keyword>
<dbReference type="AlphaFoldDB" id="A0A448PHL8"/>
<dbReference type="GO" id="GO:0006689">
    <property type="term" value="P:ganglioside catabolic process"/>
    <property type="evidence" value="ECO:0007669"/>
    <property type="project" value="TreeGrafter"/>
</dbReference>
<keyword evidence="5" id="KW-0326">Glycosidase</keyword>
<dbReference type="InterPro" id="IPR026856">
    <property type="entry name" value="Sialidase_fam"/>
</dbReference>
<reference evidence="5 6" key="1">
    <citation type="submission" date="2018-12" db="EMBL/GenBank/DDBJ databases">
        <authorList>
            <consortium name="Pathogen Informatics"/>
        </authorList>
    </citation>
    <scope>NUCLEOTIDE SEQUENCE [LARGE SCALE GENOMIC DNA]</scope>
    <source>
        <strain evidence="5 6">NCTC10951</strain>
    </source>
</reference>
<comment type="similarity">
    <text evidence="2">Belongs to the glycosyl hydrolase 33 family.</text>
</comment>
<sequence length="790" mass="86193">MGRLMGSACAAMRLDEKILDTESGSISFDFRSRSDGNLFALRGAEGCSLDMRIVGSSLVYEATVPGRWSKLEAEDVRSLDDGRWHSAVVTVGSAGTRLYLDGYQVFCGTTTAFLKDLPGLTQAVLGQGDSPEVTAFTVRSEVLTAREVLALSRRAEPLVEFAANRLSPYDVARFGDARHGALWLRFRVRGRMQQGALLAAGGLGREQLAVTVAPEGITYTGVSAAGERREVTATGAWSDGDWHEVVVTVGHGAVDLYVDGFRETHAPGEFFLGEVEGLDEIVVGQDCNGVRLSGEVQRAGLYDYALSDAQIKRLCEVEPIETDALFDRGYRGSASYRIPSLLTLASGTILAGADQRVSNANDSPNDINFVVRRSLDGGRSWEPARTVIDCPGRGEDASSVIDSCMVQDPHTGRIHVLIDHFPGGIGQPNCWASTGFDEQGRRLLRDLDDGRYVVEPDGTVRTMDGQETEFRIEDDGAVLRDGHPAGNIELAPGADPAESLLAIPTSYLQIAHSDDDGATWSRPRDLNPQLKQPWMRFLGTCPGNGIALRHGPRAGRLVVPLYFNNDRNWLAMCATVAYSDDHGQTWRLGHGPNEGRQTPDGRLDPRTFVDETWSLHEAAVVERADGSLLLFMRNQHPRGRVAVSESHDAGQTWGPIRFDEDLPEIWCQPNAISLPSAEGEDRIVFANASLMLPFRGCGVIRLSLDGGRTWRRSRTFNPGHYVYQCMCVLPDGRIGLLWENECQGLYFSRLPLSWFDVGIDTETDAELDAAIEAIDPPADPPAAAEQSSCS</sequence>
<evidence type="ECO:0000313" key="5">
    <source>
        <dbReference type="EMBL" id="VEI14435.1"/>
    </source>
</evidence>
<accession>A0A448PHL8</accession>
<dbReference type="InterPro" id="IPR036278">
    <property type="entry name" value="Sialidase_sf"/>
</dbReference>
<dbReference type="PANTHER" id="PTHR10628:SF30">
    <property type="entry name" value="EXO-ALPHA-SIALIDASE"/>
    <property type="match status" value="1"/>
</dbReference>
<dbReference type="CDD" id="cd15482">
    <property type="entry name" value="Sialidase_non-viral"/>
    <property type="match status" value="1"/>
</dbReference>
<dbReference type="InterPro" id="IPR013320">
    <property type="entry name" value="ConA-like_dom_sf"/>
</dbReference>
<name>A0A448PHL8_ACTVI</name>
<dbReference type="GO" id="GO:0016020">
    <property type="term" value="C:membrane"/>
    <property type="evidence" value="ECO:0007669"/>
    <property type="project" value="TreeGrafter"/>
</dbReference>
<dbReference type="Pfam" id="PF13385">
    <property type="entry name" value="Laminin_G_3"/>
    <property type="match status" value="1"/>
</dbReference>
<protein>
    <recommendedName>
        <fullName evidence="3">exo-alpha-sialidase</fullName>
        <ecNumber evidence="3">3.2.1.18</ecNumber>
    </recommendedName>
</protein>
<dbReference type="Gene3D" id="2.60.120.200">
    <property type="match status" value="2"/>
</dbReference>
<evidence type="ECO:0000256" key="3">
    <source>
        <dbReference type="ARBA" id="ARBA00012733"/>
    </source>
</evidence>
<dbReference type="GO" id="GO:0009313">
    <property type="term" value="P:oligosaccharide catabolic process"/>
    <property type="evidence" value="ECO:0007669"/>
    <property type="project" value="TreeGrafter"/>
</dbReference>
<evidence type="ECO:0000259" key="4">
    <source>
        <dbReference type="Pfam" id="PF13088"/>
    </source>
</evidence>
<dbReference type="EC" id="3.2.1.18" evidence="3"/>
<dbReference type="GO" id="GO:0005737">
    <property type="term" value="C:cytoplasm"/>
    <property type="evidence" value="ECO:0007669"/>
    <property type="project" value="TreeGrafter"/>
</dbReference>
<organism evidence="5 6">
    <name type="scientific">Actinomyces viscosus</name>
    <dbReference type="NCBI Taxonomy" id="1656"/>
    <lineage>
        <taxon>Bacteria</taxon>
        <taxon>Bacillati</taxon>
        <taxon>Actinomycetota</taxon>
        <taxon>Actinomycetes</taxon>
        <taxon>Actinomycetales</taxon>
        <taxon>Actinomycetaceae</taxon>
        <taxon>Actinomyces</taxon>
    </lineage>
</organism>
<dbReference type="SUPFAM" id="SSF50939">
    <property type="entry name" value="Sialidases"/>
    <property type="match status" value="1"/>
</dbReference>
<gene>
    <name evidence="5" type="primary">nanA_1</name>
    <name evidence="5" type="ORF">NCTC10951_00294</name>
</gene>
<feature type="domain" description="Sialidase" evidence="4">
    <location>
        <begin position="511"/>
        <end position="734"/>
    </location>
</feature>
<dbReference type="SUPFAM" id="SSF49899">
    <property type="entry name" value="Concanavalin A-like lectins/glucanases"/>
    <property type="match status" value="2"/>
</dbReference>
<dbReference type="Gene3D" id="2.40.220.10">
    <property type="entry name" value="Intramolecular Trans-sialidase, Domain 3"/>
    <property type="match status" value="1"/>
</dbReference>
<dbReference type="PANTHER" id="PTHR10628">
    <property type="entry name" value="SIALIDASE"/>
    <property type="match status" value="1"/>
</dbReference>
<comment type="catalytic activity">
    <reaction evidence="1">
        <text>Hydrolysis of alpha-(2-&gt;3)-, alpha-(2-&gt;6)-, alpha-(2-&gt;8)- glycosidic linkages of terminal sialic acid residues in oligosaccharides, glycoproteins, glycolipids, colominic acid and synthetic substrates.</text>
        <dbReference type="EC" id="3.2.1.18"/>
    </reaction>
</comment>
<dbReference type="Gene3D" id="2.120.10.10">
    <property type="match status" value="1"/>
</dbReference>
<dbReference type="Pfam" id="PF13088">
    <property type="entry name" value="BNR_2"/>
    <property type="match status" value="1"/>
</dbReference>
<dbReference type="EMBL" id="LR134477">
    <property type="protein sequence ID" value="VEI14435.1"/>
    <property type="molecule type" value="Genomic_DNA"/>
</dbReference>
<evidence type="ECO:0000313" key="6">
    <source>
        <dbReference type="Proteomes" id="UP000268658"/>
    </source>
</evidence>
<dbReference type="InterPro" id="IPR011040">
    <property type="entry name" value="Sialidase"/>
</dbReference>